<dbReference type="EMBL" id="BART01018391">
    <property type="protein sequence ID" value="GAG74910.1"/>
    <property type="molecule type" value="Genomic_DNA"/>
</dbReference>
<dbReference type="AlphaFoldDB" id="X0ZYG7"/>
<comment type="caution">
    <text evidence="1">The sequence shown here is derived from an EMBL/GenBank/DDBJ whole genome shotgun (WGS) entry which is preliminary data.</text>
</comment>
<feature type="non-terminal residue" evidence="1">
    <location>
        <position position="1"/>
    </location>
</feature>
<protein>
    <submittedName>
        <fullName evidence="1">Uncharacterized protein</fullName>
    </submittedName>
</protein>
<accession>X0ZYG7</accession>
<gene>
    <name evidence="1" type="ORF">S01H4_34729</name>
</gene>
<proteinExistence type="predicted"/>
<evidence type="ECO:0000313" key="1">
    <source>
        <dbReference type="EMBL" id="GAG74910.1"/>
    </source>
</evidence>
<sequence length="101" mass="10888">TNPGYIDLNGMPLLQDVTTWGSLSSIVGPGLHCYRVVINRTQTFPGIGGLFEKELVDGSSELVFPPVSVRFLCKDPKFTEGEYLTRIANAMNSTPEGGPTA</sequence>
<organism evidence="1">
    <name type="scientific">marine sediment metagenome</name>
    <dbReference type="NCBI Taxonomy" id="412755"/>
    <lineage>
        <taxon>unclassified sequences</taxon>
        <taxon>metagenomes</taxon>
        <taxon>ecological metagenomes</taxon>
    </lineage>
</organism>
<reference evidence="1" key="1">
    <citation type="journal article" date="2014" name="Front. Microbiol.">
        <title>High frequency of phylogenetically diverse reductive dehalogenase-homologous genes in deep subseafloor sedimentary metagenomes.</title>
        <authorList>
            <person name="Kawai M."/>
            <person name="Futagami T."/>
            <person name="Toyoda A."/>
            <person name="Takaki Y."/>
            <person name="Nishi S."/>
            <person name="Hori S."/>
            <person name="Arai W."/>
            <person name="Tsubouchi T."/>
            <person name="Morono Y."/>
            <person name="Uchiyama I."/>
            <person name="Ito T."/>
            <person name="Fujiyama A."/>
            <person name="Inagaki F."/>
            <person name="Takami H."/>
        </authorList>
    </citation>
    <scope>NUCLEOTIDE SEQUENCE</scope>
    <source>
        <strain evidence="1">Expedition CK06-06</strain>
    </source>
</reference>
<name>X0ZYG7_9ZZZZ</name>